<protein>
    <recommendedName>
        <fullName evidence="5">F-box protein</fullName>
    </recommendedName>
</protein>
<gene>
    <name evidence="3" type="ORF">CMV_014897</name>
</gene>
<feature type="domain" description="KIB1-4 beta-propeller" evidence="2">
    <location>
        <begin position="92"/>
        <end position="268"/>
    </location>
</feature>
<reference evidence="3" key="1">
    <citation type="submission" date="2020-03" db="EMBL/GenBank/DDBJ databases">
        <title>Castanea mollissima Vanexum genome sequencing.</title>
        <authorList>
            <person name="Staton M."/>
        </authorList>
    </citation>
    <scope>NUCLEOTIDE SEQUENCE</scope>
    <source>
        <tissue evidence="3">Leaf</tissue>
    </source>
</reference>
<dbReference type="Pfam" id="PF03478">
    <property type="entry name" value="Beta-prop_KIB1-4"/>
    <property type="match status" value="1"/>
</dbReference>
<dbReference type="SUPFAM" id="SSF81383">
    <property type="entry name" value="F-box domain"/>
    <property type="match status" value="1"/>
</dbReference>
<evidence type="ECO:0000313" key="4">
    <source>
        <dbReference type="Proteomes" id="UP000737018"/>
    </source>
</evidence>
<dbReference type="AlphaFoldDB" id="A0A8J4VGL2"/>
<dbReference type="PANTHER" id="PTHR45463:SF8">
    <property type="entry name" value="OS09G0392200 PROTEIN"/>
    <property type="match status" value="1"/>
</dbReference>
<name>A0A8J4VGL2_9ROSI</name>
<dbReference type="PANTHER" id="PTHR45463">
    <property type="entry name" value="OS09G0392200 PROTEIN"/>
    <property type="match status" value="1"/>
</dbReference>
<feature type="domain" description="F-box" evidence="1">
    <location>
        <begin position="30"/>
        <end position="67"/>
    </location>
</feature>
<organism evidence="3 4">
    <name type="scientific">Castanea mollissima</name>
    <name type="common">Chinese chestnut</name>
    <dbReference type="NCBI Taxonomy" id="60419"/>
    <lineage>
        <taxon>Eukaryota</taxon>
        <taxon>Viridiplantae</taxon>
        <taxon>Streptophyta</taxon>
        <taxon>Embryophyta</taxon>
        <taxon>Tracheophyta</taxon>
        <taxon>Spermatophyta</taxon>
        <taxon>Magnoliopsida</taxon>
        <taxon>eudicotyledons</taxon>
        <taxon>Gunneridae</taxon>
        <taxon>Pentapetalae</taxon>
        <taxon>rosids</taxon>
        <taxon>fabids</taxon>
        <taxon>Fagales</taxon>
        <taxon>Fagaceae</taxon>
        <taxon>Castanea</taxon>
    </lineage>
</organism>
<dbReference type="InterPro" id="IPR001810">
    <property type="entry name" value="F-box_dom"/>
</dbReference>
<dbReference type="Proteomes" id="UP000737018">
    <property type="component" value="Unassembled WGS sequence"/>
</dbReference>
<keyword evidence="4" id="KW-1185">Reference proteome</keyword>
<dbReference type="OrthoDB" id="1500017at2759"/>
<sequence length="273" mass="31623">MVLRGGSDIKLRRPRSKKEKKVDNRKLRPWSELHEALLRLITKQLGPIDYIMFGCVCRGWRLHVTTHRQEFMASQPPLLVFLSTQAKRASYFYSIFEQRLYKAKLPNLNGKSCFGITRGYLVMEDNKKRADSQIWLLNPFTRHELHFPSPPNPYSRVILASLATPLQEFVIITFCIWYPSLQFFRFKDLSWTVHDYSDKFNGCRGPSPWAIVDGAVLKGKLYVLTSYAEIGVLNLNSTPHVTLLEVKNTGYLHRGLQLLAYDEQLLMINGLMN</sequence>
<comment type="caution">
    <text evidence="3">The sequence shown here is derived from an EMBL/GenBank/DDBJ whole genome shotgun (WGS) entry which is preliminary data.</text>
</comment>
<dbReference type="Pfam" id="PF00646">
    <property type="entry name" value="F-box"/>
    <property type="match status" value="1"/>
</dbReference>
<dbReference type="InterPro" id="IPR036047">
    <property type="entry name" value="F-box-like_dom_sf"/>
</dbReference>
<proteinExistence type="predicted"/>
<dbReference type="InterPro" id="IPR005174">
    <property type="entry name" value="KIB1-4_b-propeller"/>
</dbReference>
<evidence type="ECO:0008006" key="5">
    <source>
        <dbReference type="Google" id="ProtNLM"/>
    </source>
</evidence>
<evidence type="ECO:0000259" key="1">
    <source>
        <dbReference type="Pfam" id="PF00646"/>
    </source>
</evidence>
<dbReference type="EMBL" id="JRKL02002118">
    <property type="protein sequence ID" value="KAF3960388.1"/>
    <property type="molecule type" value="Genomic_DNA"/>
</dbReference>
<evidence type="ECO:0000259" key="2">
    <source>
        <dbReference type="Pfam" id="PF03478"/>
    </source>
</evidence>
<accession>A0A8J4VGL2</accession>
<evidence type="ECO:0000313" key="3">
    <source>
        <dbReference type="EMBL" id="KAF3960388.1"/>
    </source>
</evidence>